<dbReference type="WBParaSite" id="GPLIN_001274800">
    <property type="protein sequence ID" value="GPLIN_001274800"/>
    <property type="gene ID" value="GPLIN_001274800"/>
</dbReference>
<accession>A0A183CIP2</accession>
<evidence type="ECO:0000313" key="2">
    <source>
        <dbReference type="WBParaSite" id="GPLIN_001274800"/>
    </source>
</evidence>
<keyword evidence="1" id="KW-1185">Reference proteome</keyword>
<name>A0A183CIP2_GLOPA</name>
<reference evidence="1" key="1">
    <citation type="submission" date="2014-05" db="EMBL/GenBank/DDBJ databases">
        <title>The genome and life-stage specific transcriptomes of Globodera pallida elucidate key aspects of plant parasitism by a cyst nematode.</title>
        <authorList>
            <person name="Cotton J.A."/>
            <person name="Lilley C.J."/>
            <person name="Jones L.M."/>
            <person name="Kikuchi T."/>
            <person name="Reid A.J."/>
            <person name="Thorpe P."/>
            <person name="Tsai I.J."/>
            <person name="Beasley H."/>
            <person name="Blok V."/>
            <person name="Cock P.J.A."/>
            <person name="Van den Akker S.E."/>
            <person name="Holroyd N."/>
            <person name="Hunt M."/>
            <person name="Mantelin S."/>
            <person name="Naghra H."/>
            <person name="Pain A."/>
            <person name="Palomares-Rius J.E."/>
            <person name="Zarowiecki M."/>
            <person name="Berriman M."/>
            <person name="Jones J.T."/>
            <person name="Urwin P.E."/>
        </authorList>
    </citation>
    <scope>NUCLEOTIDE SEQUENCE [LARGE SCALE GENOMIC DNA]</scope>
    <source>
        <strain evidence="1">Lindley</strain>
    </source>
</reference>
<sequence>MGFTIGFCGLMSECWYYCYTCAERCKAIKPATVDSLNDCTFKCVDSDAIVEVLDVGRCRNAVKDYCPCGWAMCVRSHGYLCTDKNCHFSCHRWGFRESECWYYCYTCAERCKAIKPATVDSLNDCTFKCVDCESRCYGIEPGGARSHCRLVCRCCSKDRPPKYKEYECQQCNKCWNRCLRICDDNEVFDCTLRCLVYGVHTAFCKGMLG</sequence>
<evidence type="ECO:0000313" key="1">
    <source>
        <dbReference type="Proteomes" id="UP000050741"/>
    </source>
</evidence>
<protein>
    <submittedName>
        <fullName evidence="2">MYND-type domain-containing protein</fullName>
    </submittedName>
</protein>
<proteinExistence type="predicted"/>
<organism evidence="1 2">
    <name type="scientific">Globodera pallida</name>
    <name type="common">Potato cyst nematode worm</name>
    <name type="synonym">Heterodera pallida</name>
    <dbReference type="NCBI Taxonomy" id="36090"/>
    <lineage>
        <taxon>Eukaryota</taxon>
        <taxon>Metazoa</taxon>
        <taxon>Ecdysozoa</taxon>
        <taxon>Nematoda</taxon>
        <taxon>Chromadorea</taxon>
        <taxon>Rhabditida</taxon>
        <taxon>Tylenchina</taxon>
        <taxon>Tylenchomorpha</taxon>
        <taxon>Tylenchoidea</taxon>
        <taxon>Heteroderidae</taxon>
        <taxon>Heteroderinae</taxon>
        <taxon>Globodera</taxon>
    </lineage>
</organism>
<dbReference type="Proteomes" id="UP000050741">
    <property type="component" value="Unassembled WGS sequence"/>
</dbReference>
<reference evidence="2" key="2">
    <citation type="submission" date="2016-06" db="UniProtKB">
        <authorList>
            <consortium name="WormBaseParasite"/>
        </authorList>
    </citation>
    <scope>IDENTIFICATION</scope>
</reference>
<dbReference type="AlphaFoldDB" id="A0A183CIP2"/>